<keyword evidence="2" id="KW-1185">Reference proteome</keyword>
<reference evidence="1" key="1">
    <citation type="submission" date="2023-04" db="EMBL/GenBank/DDBJ databases">
        <authorList>
            <person name="Vijverberg K."/>
            <person name="Xiong W."/>
            <person name="Schranz E."/>
        </authorList>
    </citation>
    <scope>NUCLEOTIDE SEQUENCE</scope>
</reference>
<dbReference type="AlphaFoldDB" id="A0AA35VKN0"/>
<gene>
    <name evidence="1" type="ORF">LSALG_LOCUS2438</name>
</gene>
<dbReference type="Proteomes" id="UP001177003">
    <property type="component" value="Chromosome 0"/>
</dbReference>
<evidence type="ECO:0000313" key="1">
    <source>
        <dbReference type="EMBL" id="CAI9261658.1"/>
    </source>
</evidence>
<name>A0AA35VKN0_LACSI</name>
<organism evidence="1 2">
    <name type="scientific">Lactuca saligna</name>
    <name type="common">Willowleaf lettuce</name>
    <dbReference type="NCBI Taxonomy" id="75948"/>
    <lineage>
        <taxon>Eukaryota</taxon>
        <taxon>Viridiplantae</taxon>
        <taxon>Streptophyta</taxon>
        <taxon>Embryophyta</taxon>
        <taxon>Tracheophyta</taxon>
        <taxon>Spermatophyta</taxon>
        <taxon>Magnoliopsida</taxon>
        <taxon>eudicotyledons</taxon>
        <taxon>Gunneridae</taxon>
        <taxon>Pentapetalae</taxon>
        <taxon>asterids</taxon>
        <taxon>campanulids</taxon>
        <taxon>Asterales</taxon>
        <taxon>Asteraceae</taxon>
        <taxon>Cichorioideae</taxon>
        <taxon>Cichorieae</taxon>
        <taxon>Lactucinae</taxon>
        <taxon>Lactuca</taxon>
    </lineage>
</organism>
<accession>A0AA35VKN0</accession>
<evidence type="ECO:0000313" key="2">
    <source>
        <dbReference type="Proteomes" id="UP001177003"/>
    </source>
</evidence>
<protein>
    <submittedName>
        <fullName evidence="1">Uncharacterized protein</fullName>
    </submittedName>
</protein>
<proteinExistence type="predicted"/>
<dbReference type="EMBL" id="OX465086">
    <property type="protein sequence ID" value="CAI9261658.1"/>
    <property type="molecule type" value="Genomic_DNA"/>
</dbReference>
<sequence length="142" mass="15643">MKRSRKLIIATTSTEDGERIPETPEADLVKDSSIPEDISVIPPEVSHVNSSNEETRTSDITIGVSNIDTNVNMGEEGAKTDAQVSSLEVDTMLKMLESRIISIVSGMVKDSESVILEKVDYTDQNNELHVKSQRSDFMGEVM</sequence>